<accession>Q8FSD9</accession>
<dbReference type="KEGG" id="cef:CE0455"/>
<reference evidence="1 2" key="1">
    <citation type="journal article" date="2003" name="Genome Res.">
        <title>Comparative complete genome sequence analysis of the amino acid replacements responsible for the thermostability of Corynebacterium efficiens.</title>
        <authorList>
            <person name="Nishio Y."/>
            <person name="Nakamura Y."/>
            <person name="Kawarabayasi Y."/>
            <person name="Usuda Y."/>
            <person name="Kimura E."/>
            <person name="Sugimoto S."/>
            <person name="Matsui K."/>
            <person name="Yamagishi A."/>
            <person name="Kikuchi H."/>
            <person name="Ikeo K."/>
            <person name="Gojobori T."/>
        </authorList>
    </citation>
    <scope>NUCLEOTIDE SEQUENCE [LARGE SCALE GENOMIC DNA]</scope>
    <source>
        <strain evidence="2">DSM 44549 / YS-314 / AJ 12310 / JCM 11189 / NBRC 100395</strain>
    </source>
</reference>
<dbReference type="HOGENOM" id="CLU_3097807_0_0_11"/>
<proteinExistence type="predicted"/>
<name>Q8FSD9_COREF</name>
<dbReference type="AlphaFoldDB" id="Q8FSD9"/>
<keyword evidence="2" id="KW-1185">Reference proteome</keyword>
<evidence type="ECO:0000313" key="1">
    <source>
        <dbReference type="EMBL" id="BAC17265.1"/>
    </source>
</evidence>
<organism evidence="1 2">
    <name type="scientific">Corynebacterium efficiens (strain DSM 44549 / YS-314 / AJ 12310 / JCM 11189 / NBRC 100395)</name>
    <dbReference type="NCBI Taxonomy" id="196164"/>
    <lineage>
        <taxon>Bacteria</taxon>
        <taxon>Bacillati</taxon>
        <taxon>Actinomycetota</taxon>
        <taxon>Actinomycetes</taxon>
        <taxon>Mycobacteriales</taxon>
        <taxon>Corynebacteriaceae</taxon>
        <taxon>Corynebacterium</taxon>
    </lineage>
</organism>
<dbReference type="Proteomes" id="UP000001409">
    <property type="component" value="Chromosome"/>
</dbReference>
<dbReference type="EMBL" id="BA000035">
    <property type="protein sequence ID" value="BAC17265.1"/>
    <property type="molecule type" value="Genomic_DNA"/>
</dbReference>
<sequence length="51" mass="6004">MSARRSAAVGYTPYTPRDHIHPNFIPDPVFFRTTIGVHRAHHVPDPRIRWR</sequence>
<protein>
    <submittedName>
        <fullName evidence="1">Uncharacterized protein</fullName>
    </submittedName>
</protein>
<evidence type="ECO:0000313" key="2">
    <source>
        <dbReference type="Proteomes" id="UP000001409"/>
    </source>
</evidence>